<protein>
    <recommendedName>
        <fullName evidence="1">Diacylglycerol kinase type I N-terminal domain-containing protein</fullName>
    </recommendedName>
</protein>
<dbReference type="Proteomes" id="UP000243006">
    <property type="component" value="Unassembled WGS sequence"/>
</dbReference>
<sequence>MTSSACGRSVFCGKHVKWRKLTPAEFEKLHGYLLYRTKELKQVMVAFQDGGALAKYRRPNETVDFEGFKALLDLYLETDIPFDLCLHLFRSFIKDRTKDDEVALQTTTQTNCKTSMICWISVTSVSRFFSYIFSFSLTHIVKSTVQLIVL</sequence>
<evidence type="ECO:0000259" key="1">
    <source>
        <dbReference type="Pfam" id="PF14513"/>
    </source>
</evidence>
<dbReference type="InterPro" id="IPR011992">
    <property type="entry name" value="EF-hand-dom_pair"/>
</dbReference>
<dbReference type="Pfam" id="PF14513">
    <property type="entry name" value="DAG_kinase_N"/>
    <property type="match status" value="1"/>
</dbReference>
<dbReference type="InterPro" id="IPR038199">
    <property type="entry name" value="DGK_typeI_N_sf"/>
</dbReference>
<dbReference type="SUPFAM" id="SSF47473">
    <property type="entry name" value="EF-hand"/>
    <property type="match status" value="1"/>
</dbReference>
<proteinExistence type="predicted"/>
<dbReference type="InterPro" id="IPR029477">
    <property type="entry name" value="DAG_kinase_typeI_N"/>
</dbReference>
<dbReference type="AlphaFoldDB" id="A0A1Y3ERS3"/>
<dbReference type="EMBL" id="LVZM01008394">
    <property type="protein sequence ID" value="OUC45768.1"/>
    <property type="molecule type" value="Genomic_DNA"/>
</dbReference>
<name>A0A1Y3ERS3_9BILA</name>
<feature type="domain" description="Diacylglycerol kinase type I N-terminal" evidence="1">
    <location>
        <begin position="17"/>
        <end position="110"/>
    </location>
</feature>
<comment type="caution">
    <text evidence="2">The sequence shown here is derived from an EMBL/GenBank/DDBJ whole genome shotgun (WGS) entry which is preliminary data.</text>
</comment>
<evidence type="ECO:0000313" key="2">
    <source>
        <dbReference type="EMBL" id="OUC45768.1"/>
    </source>
</evidence>
<evidence type="ECO:0000313" key="3">
    <source>
        <dbReference type="Proteomes" id="UP000243006"/>
    </source>
</evidence>
<gene>
    <name evidence="2" type="ORF">D917_01774</name>
</gene>
<accession>A0A1Y3ERS3</accession>
<reference evidence="2 3" key="1">
    <citation type="submission" date="2015-04" db="EMBL/GenBank/DDBJ databases">
        <title>Draft genome of the roundworm Trichinella nativa.</title>
        <authorList>
            <person name="Mitreva M."/>
        </authorList>
    </citation>
    <scope>NUCLEOTIDE SEQUENCE [LARGE SCALE GENOMIC DNA]</scope>
    <source>
        <strain evidence="2 3">ISS45</strain>
    </source>
</reference>
<dbReference type="Gene3D" id="1.10.238.110">
    <property type="entry name" value="Diacylglycerol kinase alpha"/>
    <property type="match status" value="1"/>
</dbReference>
<organism evidence="2 3">
    <name type="scientific">Trichinella nativa</name>
    <dbReference type="NCBI Taxonomy" id="6335"/>
    <lineage>
        <taxon>Eukaryota</taxon>
        <taxon>Metazoa</taxon>
        <taxon>Ecdysozoa</taxon>
        <taxon>Nematoda</taxon>
        <taxon>Enoplea</taxon>
        <taxon>Dorylaimia</taxon>
        <taxon>Trichinellida</taxon>
        <taxon>Trichinellidae</taxon>
        <taxon>Trichinella</taxon>
    </lineage>
</organism>